<dbReference type="EMBL" id="NIRI02000013">
    <property type="protein sequence ID" value="KAG5453481.1"/>
    <property type="molecule type" value="Genomic_DNA"/>
</dbReference>
<dbReference type="InParanoid" id="A0A3R7DD34"/>
<gene>
    <name evidence="1" type="ORF">CSKR_114249</name>
</gene>
<reference evidence="1 2" key="1">
    <citation type="journal article" date="2018" name="Biotechnol. Adv.">
        <title>Improved genomic resources and new bioinformatic workflow for the carcinogenic parasite Clonorchis sinensis: Biotechnological implications.</title>
        <authorList>
            <person name="Wang D."/>
            <person name="Korhonen P.K."/>
            <person name="Gasser R.B."/>
            <person name="Young N.D."/>
        </authorList>
    </citation>
    <scope>NUCLEOTIDE SEQUENCE [LARGE SCALE GENOMIC DNA]</scope>
    <source>
        <strain evidence="1">Cs-k2</strain>
    </source>
</reference>
<dbReference type="AlphaFoldDB" id="A0A3R7DD34"/>
<reference evidence="1 2" key="2">
    <citation type="journal article" date="2021" name="Genomics">
        <title>High-quality reference genome for Clonorchis sinensis.</title>
        <authorList>
            <person name="Young N.D."/>
            <person name="Stroehlein A.J."/>
            <person name="Kinkar L."/>
            <person name="Wang T."/>
            <person name="Sohn W.M."/>
            <person name="Chang B.C.H."/>
            <person name="Kaur P."/>
            <person name="Weisz D."/>
            <person name="Dudchenko O."/>
            <person name="Aiden E.L."/>
            <person name="Korhonen P.K."/>
            <person name="Gasser R.B."/>
        </authorList>
    </citation>
    <scope>NUCLEOTIDE SEQUENCE [LARGE SCALE GENOMIC DNA]</scope>
    <source>
        <strain evidence="1">Cs-k2</strain>
    </source>
</reference>
<evidence type="ECO:0000313" key="1">
    <source>
        <dbReference type="EMBL" id="KAG5453481.1"/>
    </source>
</evidence>
<proteinExistence type="predicted"/>
<dbReference type="STRING" id="79923.A0A3R7DD34"/>
<accession>A0A3R7DD34</accession>
<name>A0A3R7DD34_CLOSI</name>
<dbReference type="Proteomes" id="UP000286415">
    <property type="component" value="Unassembled WGS sequence"/>
</dbReference>
<evidence type="ECO:0000313" key="2">
    <source>
        <dbReference type="Proteomes" id="UP000286415"/>
    </source>
</evidence>
<organism evidence="1 2">
    <name type="scientific">Clonorchis sinensis</name>
    <name type="common">Chinese liver fluke</name>
    <dbReference type="NCBI Taxonomy" id="79923"/>
    <lineage>
        <taxon>Eukaryota</taxon>
        <taxon>Metazoa</taxon>
        <taxon>Spiralia</taxon>
        <taxon>Lophotrochozoa</taxon>
        <taxon>Platyhelminthes</taxon>
        <taxon>Trematoda</taxon>
        <taxon>Digenea</taxon>
        <taxon>Opisthorchiida</taxon>
        <taxon>Opisthorchiata</taxon>
        <taxon>Opisthorchiidae</taxon>
        <taxon>Clonorchis</taxon>
    </lineage>
</organism>
<keyword evidence="2" id="KW-1185">Reference proteome</keyword>
<comment type="caution">
    <text evidence="1">The sequence shown here is derived from an EMBL/GenBank/DDBJ whole genome shotgun (WGS) entry which is preliminary data.</text>
</comment>
<protein>
    <submittedName>
        <fullName evidence="1">Uncharacterized protein</fullName>
    </submittedName>
</protein>
<dbReference type="OrthoDB" id="10498389at2759"/>
<sequence length="207" mass="23317">MPRNILLSISLFLRLGRIYRPEGPWFEPDHCLSISPCLGMGNLAVSQPPCFLLMAWHRKGATTEQLFSSTIFTSSCSSPSSSNFVHHCNTLSVPSCHATRRKHEGWDTARLSRPRQRKSRGRVGVQTTDLPYIFIKETTHKVAENSSTAHDRFCSSWDSSGRCSPRVSVNLMFCLNPNWTDSDKYAHLQIYFQVEHEVDGNSGTAPT</sequence>